<dbReference type="EMBL" id="JAEQNA010000007">
    <property type="protein sequence ID" value="MBL0422100.1"/>
    <property type="molecule type" value="Genomic_DNA"/>
</dbReference>
<reference evidence="3" key="1">
    <citation type="submission" date="2021-01" db="EMBL/GenBank/DDBJ databases">
        <title>Ramlibacter sp. strain AW1 16S ribosomal RNA gene Genome sequencing and assembly.</title>
        <authorList>
            <person name="Kang M."/>
        </authorList>
    </citation>
    <scope>NUCLEOTIDE SEQUENCE</scope>
    <source>
        <strain evidence="3">AW1</strain>
    </source>
</reference>
<dbReference type="InterPro" id="IPR045063">
    <property type="entry name" value="Dynamin_N"/>
</dbReference>
<proteinExistence type="predicted"/>
<dbReference type="Proteomes" id="UP000613011">
    <property type="component" value="Unassembled WGS sequence"/>
</dbReference>
<dbReference type="InterPro" id="IPR027417">
    <property type="entry name" value="P-loop_NTPase"/>
</dbReference>
<dbReference type="InterPro" id="IPR051943">
    <property type="entry name" value="TRAFAC_Dynamin-like_GTPase"/>
</dbReference>
<evidence type="ECO:0000256" key="1">
    <source>
        <dbReference type="SAM" id="MobiDB-lite"/>
    </source>
</evidence>
<dbReference type="PANTHER" id="PTHR43681">
    <property type="entry name" value="TRANSMEMBRANE GTPASE FZO"/>
    <property type="match status" value="1"/>
</dbReference>
<organism evidence="3 4">
    <name type="scientific">Ramlibacter aurantiacus</name>
    <dbReference type="NCBI Taxonomy" id="2801330"/>
    <lineage>
        <taxon>Bacteria</taxon>
        <taxon>Pseudomonadati</taxon>
        <taxon>Pseudomonadota</taxon>
        <taxon>Betaproteobacteria</taxon>
        <taxon>Burkholderiales</taxon>
        <taxon>Comamonadaceae</taxon>
        <taxon>Ramlibacter</taxon>
    </lineage>
</organism>
<gene>
    <name evidence="3" type="ORF">JI739_17255</name>
</gene>
<dbReference type="SUPFAM" id="SSF52540">
    <property type="entry name" value="P-loop containing nucleoside triphosphate hydrolases"/>
    <property type="match status" value="1"/>
</dbReference>
<feature type="domain" description="Dynamin N-terminal" evidence="2">
    <location>
        <begin position="58"/>
        <end position="274"/>
    </location>
</feature>
<dbReference type="Gene3D" id="3.40.50.300">
    <property type="entry name" value="P-loop containing nucleotide triphosphate hydrolases"/>
    <property type="match status" value="1"/>
</dbReference>
<name>A0A936ZVX2_9BURK</name>
<evidence type="ECO:0000259" key="2">
    <source>
        <dbReference type="Pfam" id="PF00350"/>
    </source>
</evidence>
<feature type="region of interest" description="Disordered" evidence="1">
    <location>
        <begin position="651"/>
        <end position="672"/>
    </location>
</feature>
<accession>A0A936ZVX2</accession>
<dbReference type="Pfam" id="PF00350">
    <property type="entry name" value="Dynamin_N"/>
    <property type="match status" value="1"/>
</dbReference>
<dbReference type="AlphaFoldDB" id="A0A936ZVX2"/>
<keyword evidence="4" id="KW-1185">Reference proteome</keyword>
<evidence type="ECO:0000313" key="4">
    <source>
        <dbReference type="Proteomes" id="UP000613011"/>
    </source>
</evidence>
<sequence>MTLSFKDQLDQHGAWRRDFALRLKRLSEWLGENELQDDGVLERLRRLEQQVRADKVMVAFVAEFSRGKSELINAIFFAGYKRRIMPASAGRTTMCPTELGWDPEVLPSLRLLPIETRLQPQGLSEWRQVPERWWQVELDVKDPAQLAQALEKVSEVNHVSLDQARELGFWHDDLPEDNPRLTSEGQVEIPRWRHALINIPHPLLKQGLVILDTPGLNAIGAEPELTVNLIPQAHAVVFILAAESGVTRSDMAIWRDHLSVPAGETDSRLVVLNKIDTLWDELSTPEQVQEQIDRQRSTSAEILGLPVERVIPVSAQKGLMAKITNDTDLLMASQLPMLELALAHGTLAQRQRILRAAVAAGVAELREEAAHAIQSRRRELAEQMVELKGLRGKNSAVIRHMQSRIEQEQAEFDESGARIHAVRSIHLKLLRQLMELLGTAQLRGEMSELTYALRQPGIKLGVKKAYGRTFDRLRANLQRARAISTEIHAMLGSAFRQLNAEHGFSLQIPREPDLQRFEHDIELVQRSHLQYLGVTNMLRMAQASFSDRVVRALTTRLRAIHEAALAEVELWNKSAAAQLDAQLRERRRNFARRIEAVDRIQKAAATLDDRITELAGHEGAVQGLNGRLAELTAPLLNPSATLARIASASSAEADDDFEPSAAFHQPPLKKTA</sequence>
<protein>
    <submittedName>
        <fullName evidence="3">Dynamin family protein</fullName>
    </submittedName>
</protein>
<dbReference type="PANTHER" id="PTHR43681:SF1">
    <property type="entry name" value="SARCALUMENIN"/>
    <property type="match status" value="1"/>
</dbReference>
<comment type="caution">
    <text evidence="3">The sequence shown here is derived from an EMBL/GenBank/DDBJ whole genome shotgun (WGS) entry which is preliminary data.</text>
</comment>
<evidence type="ECO:0000313" key="3">
    <source>
        <dbReference type="EMBL" id="MBL0422100.1"/>
    </source>
</evidence>